<dbReference type="InterPro" id="IPR053175">
    <property type="entry name" value="DHMBA_Reg_Transcription_Factor"/>
</dbReference>
<organism evidence="1 2">
    <name type="scientific">Fusarium heterosporum</name>
    <dbReference type="NCBI Taxonomy" id="42747"/>
    <lineage>
        <taxon>Eukaryota</taxon>
        <taxon>Fungi</taxon>
        <taxon>Dikarya</taxon>
        <taxon>Ascomycota</taxon>
        <taxon>Pezizomycotina</taxon>
        <taxon>Sordariomycetes</taxon>
        <taxon>Hypocreomycetidae</taxon>
        <taxon>Hypocreales</taxon>
        <taxon>Nectriaceae</taxon>
        <taxon>Fusarium</taxon>
        <taxon>Fusarium heterosporum species complex</taxon>
    </lineage>
</organism>
<dbReference type="AlphaFoldDB" id="A0A8H5SR71"/>
<proteinExistence type="predicted"/>
<dbReference type="PANTHER" id="PTHR38791">
    <property type="entry name" value="ZN(II)2CYS6 TRANSCRIPTION FACTOR (EUROFUNG)-RELATED-RELATED"/>
    <property type="match status" value="1"/>
</dbReference>
<accession>A0A8H5SR71</accession>
<evidence type="ECO:0000313" key="1">
    <source>
        <dbReference type="EMBL" id="KAF5656277.1"/>
    </source>
</evidence>
<protein>
    <submittedName>
        <fullName evidence="1">C6 zinc finger</fullName>
    </submittedName>
</protein>
<evidence type="ECO:0000313" key="2">
    <source>
        <dbReference type="Proteomes" id="UP000567885"/>
    </source>
</evidence>
<keyword evidence="2" id="KW-1185">Reference proteome</keyword>
<reference evidence="1 2" key="1">
    <citation type="submission" date="2020-05" db="EMBL/GenBank/DDBJ databases">
        <title>Identification and distribution of gene clusters putatively required for synthesis of sphingolipid metabolism inhibitors in phylogenetically diverse species of the filamentous fungus Fusarium.</title>
        <authorList>
            <person name="Kim H.-S."/>
            <person name="Busman M."/>
            <person name="Brown D.W."/>
            <person name="Divon H."/>
            <person name="Uhlig S."/>
            <person name="Proctor R.H."/>
        </authorList>
    </citation>
    <scope>NUCLEOTIDE SEQUENCE [LARGE SCALE GENOMIC DNA]</scope>
    <source>
        <strain evidence="1 2">NRRL 20693</strain>
    </source>
</reference>
<dbReference type="EMBL" id="JAAGWQ010000377">
    <property type="protein sequence ID" value="KAF5656277.1"/>
    <property type="molecule type" value="Genomic_DNA"/>
</dbReference>
<name>A0A8H5SR71_FUSHE</name>
<sequence length="347" mass="38947">MRDNDRRKRVLKHPLSTQAVLSSTILGGCPAPFPNRHISIPHTLYTSKEDIAISHFYNSTAENLPNGDPTRHLHQQLPSLYFQSQQGSVLRLAVEATSYACAANLIPQAIHLSSKCYIKALTALRTALQDPNLRFSDETLYGVLLLCGYETKTKQPSVRSAWGSHVDGAAALIKARGISDLHSSLFHDMFCFVRKSVVLGQMQTSKPVDKVFLKHIMSSYEDTEDRLVALAARVPQLQYTSCQLETSKDINNTEAEQLISEATELDLELSIWASSMSPKWSYASAKAVLRSWHFKRIRNEWNRCTDWWILTDMALEFCLQCLACTHLTEGMDAKAAAITYTSWGASY</sequence>
<dbReference type="Proteomes" id="UP000567885">
    <property type="component" value="Unassembled WGS sequence"/>
</dbReference>
<dbReference type="PROSITE" id="PS51257">
    <property type="entry name" value="PROKAR_LIPOPROTEIN"/>
    <property type="match status" value="1"/>
</dbReference>
<gene>
    <name evidence="1" type="ORF">FHETE_11068</name>
</gene>
<comment type="caution">
    <text evidence="1">The sequence shown here is derived from an EMBL/GenBank/DDBJ whole genome shotgun (WGS) entry which is preliminary data.</text>
</comment>
<dbReference type="OrthoDB" id="4220372at2759"/>